<name>A0AAV0UXP7_HYABA</name>
<dbReference type="PRINTS" id="PR00837">
    <property type="entry name" value="V5TPXLIKE"/>
</dbReference>
<comment type="caution">
    <text evidence="5">The sequence shown here is derived from an EMBL/GenBank/DDBJ whole genome shotgun (WGS) entry which is preliminary data.</text>
</comment>
<dbReference type="PANTHER" id="PTHR10334">
    <property type="entry name" value="CYSTEINE-RICH SECRETORY PROTEIN-RELATED"/>
    <property type="match status" value="1"/>
</dbReference>
<evidence type="ECO:0000256" key="1">
    <source>
        <dbReference type="SAM" id="MobiDB-lite"/>
    </source>
</evidence>
<keyword evidence="2" id="KW-1133">Transmembrane helix</keyword>
<dbReference type="SMART" id="SM00198">
    <property type="entry name" value="SCP"/>
    <property type="match status" value="1"/>
</dbReference>
<sequence length="579" mass="59643">MTVACVARFSIAVFACVATVHSLTFDASAQALWLDRFNYFRSTGLPWSAGNMRRLGWSSRLAASAQKTAATCAMETSKPNVILYQSVNSTATAAAPSSSSSSSLSLIDDAIQQWVVTTSLATLPTLTQPGAARVGVGKGTYNSYSQVLWATTTSVGCAAASCSHGAKEVLACEFAPAGNDGTSAWYVHAEAASECPEGTTASQGFCIVEGDAANAPIAPIPAGMLTYQVYPAYVATIQTVLIEAARALASGNRQPASTPSATSTTAAEGAPPPLSSSDPPAVHVEEEGDSVVQTATLAEEPSPSSAARVKKSRVSARSISTPTETGETSTEAGETPTEAGETADSTDGAVDQIEVAVMPKTYVSKPPVDSEQLQTSPKTYVSKPPVDSEQPQTSLSLLKKQRVAPDTVTANDSPNEASDTLFTKSDKTTMTTSSAGSFEESIDDQILQTSSTWYDESSAPGTVKASDDVESNFTNQEAPTQSELPRKGEAPGSSTSTPSPAVPPGKSAAISPGAHPEDTATGISNQSSGVPESGFSAAGIAGIVVLAVAGIAGVAIVMSYKKNQRRQREIMRDGGIQTI</sequence>
<organism evidence="5 6">
    <name type="scientific">Hyaloperonospora brassicae</name>
    <name type="common">Brassica downy mildew</name>
    <name type="synonym">Peronospora brassicae</name>
    <dbReference type="NCBI Taxonomy" id="162125"/>
    <lineage>
        <taxon>Eukaryota</taxon>
        <taxon>Sar</taxon>
        <taxon>Stramenopiles</taxon>
        <taxon>Oomycota</taxon>
        <taxon>Peronosporomycetes</taxon>
        <taxon>Peronosporales</taxon>
        <taxon>Peronosporaceae</taxon>
        <taxon>Hyaloperonospora</taxon>
    </lineage>
</organism>
<dbReference type="AlphaFoldDB" id="A0AAV0UXP7"/>
<keyword evidence="3" id="KW-0732">Signal</keyword>
<dbReference type="SUPFAM" id="SSF55797">
    <property type="entry name" value="PR-1-like"/>
    <property type="match status" value="1"/>
</dbReference>
<evidence type="ECO:0000313" key="6">
    <source>
        <dbReference type="Proteomes" id="UP001162031"/>
    </source>
</evidence>
<feature type="compositionally biased region" description="Polar residues" evidence="1">
    <location>
        <begin position="446"/>
        <end position="455"/>
    </location>
</feature>
<feature type="compositionally biased region" description="Low complexity" evidence="1">
    <location>
        <begin position="490"/>
        <end position="499"/>
    </location>
</feature>
<feature type="domain" description="SCP" evidence="4">
    <location>
        <begin position="28"/>
        <end position="182"/>
    </location>
</feature>
<evidence type="ECO:0000256" key="3">
    <source>
        <dbReference type="SAM" id="SignalP"/>
    </source>
</evidence>
<dbReference type="Gene3D" id="3.40.33.10">
    <property type="entry name" value="CAP"/>
    <property type="match status" value="1"/>
</dbReference>
<gene>
    <name evidence="5" type="ORF">HBR001_LOCUS8140</name>
</gene>
<protein>
    <recommendedName>
        <fullName evidence="4">SCP domain-containing protein</fullName>
    </recommendedName>
</protein>
<keyword evidence="6" id="KW-1185">Reference proteome</keyword>
<feature type="compositionally biased region" description="Low complexity" evidence="1">
    <location>
        <begin position="255"/>
        <end position="280"/>
    </location>
</feature>
<keyword evidence="2" id="KW-0472">Membrane</keyword>
<dbReference type="CDD" id="cd05380">
    <property type="entry name" value="CAP_euk"/>
    <property type="match status" value="1"/>
</dbReference>
<evidence type="ECO:0000259" key="4">
    <source>
        <dbReference type="SMART" id="SM00198"/>
    </source>
</evidence>
<reference evidence="5" key="1">
    <citation type="submission" date="2022-12" db="EMBL/GenBank/DDBJ databases">
        <authorList>
            <person name="Webb A."/>
        </authorList>
    </citation>
    <scope>NUCLEOTIDE SEQUENCE</scope>
    <source>
        <strain evidence="5">Hp1</strain>
    </source>
</reference>
<feature type="compositionally biased region" description="Low complexity" evidence="1">
    <location>
        <begin position="420"/>
        <end position="434"/>
    </location>
</feature>
<feature type="compositionally biased region" description="Low complexity" evidence="1">
    <location>
        <begin position="320"/>
        <end position="343"/>
    </location>
</feature>
<evidence type="ECO:0000256" key="2">
    <source>
        <dbReference type="SAM" id="Phobius"/>
    </source>
</evidence>
<feature type="compositionally biased region" description="Polar residues" evidence="1">
    <location>
        <begin position="471"/>
        <end position="483"/>
    </location>
</feature>
<dbReference type="InterPro" id="IPR035940">
    <property type="entry name" value="CAP_sf"/>
</dbReference>
<proteinExistence type="predicted"/>
<feature type="chain" id="PRO_5043662110" description="SCP domain-containing protein" evidence="3">
    <location>
        <begin position="23"/>
        <end position="579"/>
    </location>
</feature>
<feature type="signal peptide" evidence="3">
    <location>
        <begin position="1"/>
        <end position="22"/>
    </location>
</feature>
<evidence type="ECO:0000313" key="5">
    <source>
        <dbReference type="EMBL" id="CAI5740410.1"/>
    </source>
</evidence>
<dbReference type="InterPro" id="IPR014044">
    <property type="entry name" value="CAP_dom"/>
</dbReference>
<dbReference type="Pfam" id="PF00188">
    <property type="entry name" value="CAP"/>
    <property type="match status" value="1"/>
</dbReference>
<feature type="compositionally biased region" description="Polar residues" evidence="1">
    <location>
        <begin position="408"/>
        <end position="418"/>
    </location>
</feature>
<feature type="transmembrane region" description="Helical" evidence="2">
    <location>
        <begin position="535"/>
        <end position="558"/>
    </location>
</feature>
<keyword evidence="2" id="KW-0812">Transmembrane</keyword>
<accession>A0AAV0UXP7</accession>
<feature type="region of interest" description="Disordered" evidence="1">
    <location>
        <begin position="252"/>
        <end position="349"/>
    </location>
</feature>
<dbReference type="Proteomes" id="UP001162031">
    <property type="component" value="Unassembled WGS sequence"/>
</dbReference>
<dbReference type="InterPro" id="IPR001283">
    <property type="entry name" value="CRISP-related"/>
</dbReference>
<feature type="region of interest" description="Disordered" evidence="1">
    <location>
        <begin position="361"/>
        <end position="528"/>
    </location>
</feature>
<dbReference type="EMBL" id="CANTFL010001445">
    <property type="protein sequence ID" value="CAI5740410.1"/>
    <property type="molecule type" value="Genomic_DNA"/>
</dbReference>